<dbReference type="EMBL" id="JH159154">
    <property type="protein sequence ID" value="EGZ18043.1"/>
    <property type="molecule type" value="Genomic_DNA"/>
</dbReference>
<feature type="compositionally biased region" description="Basic residues" evidence="1">
    <location>
        <begin position="54"/>
        <end position="70"/>
    </location>
</feature>
<feature type="compositionally biased region" description="Basic and acidic residues" evidence="1">
    <location>
        <begin position="41"/>
        <end position="53"/>
    </location>
</feature>
<sequence length="296" mass="33132">MSAGGTSRGDTNSATDDTLKAELRVRDKEQGRVLLVKARQQAHDEATKQEMGRQLHKRRKRLDHTKARRERRAERERMAAELAKSGATVAAVSTPAPGPREGQVQLADGVAAGSDVVMPEPSDEFREVLSWSARAAQALQELRAREKVLKDGYADLAVAESSRREDLAAGNAVGEDAMREEVAKRLVVAAAGLDAIGEKDWTAENSTMLQRSRTRRRYEKRMRKARVKERRELRAALAKLTQPTLAYKAVEEVYRRLGADTERVLSRQEAEAIGFVLPSATKVLRRRPRRQEDDTR</sequence>
<evidence type="ECO:0000256" key="1">
    <source>
        <dbReference type="SAM" id="MobiDB-lite"/>
    </source>
</evidence>
<dbReference type="GeneID" id="20657671"/>
<evidence type="ECO:0000313" key="2">
    <source>
        <dbReference type="EMBL" id="EGZ18043.1"/>
    </source>
</evidence>
<dbReference type="RefSeq" id="XP_009527101.1">
    <property type="nucleotide sequence ID" value="XM_009528806.1"/>
</dbReference>
<name>G4ZGX7_PHYSP</name>
<organism evidence="2 3">
    <name type="scientific">Phytophthora sojae (strain P6497)</name>
    <name type="common">Soybean stem and root rot agent</name>
    <name type="synonym">Phytophthora megasperma f. sp. glycines</name>
    <dbReference type="NCBI Taxonomy" id="1094619"/>
    <lineage>
        <taxon>Eukaryota</taxon>
        <taxon>Sar</taxon>
        <taxon>Stramenopiles</taxon>
        <taxon>Oomycota</taxon>
        <taxon>Peronosporomycetes</taxon>
        <taxon>Peronosporales</taxon>
        <taxon>Peronosporaceae</taxon>
        <taxon>Phytophthora</taxon>
    </lineage>
</organism>
<reference evidence="2 3" key="1">
    <citation type="journal article" date="2006" name="Science">
        <title>Phytophthora genome sequences uncover evolutionary origins and mechanisms of pathogenesis.</title>
        <authorList>
            <person name="Tyler B.M."/>
            <person name="Tripathy S."/>
            <person name="Zhang X."/>
            <person name="Dehal P."/>
            <person name="Jiang R.H."/>
            <person name="Aerts A."/>
            <person name="Arredondo F.D."/>
            <person name="Baxter L."/>
            <person name="Bensasson D."/>
            <person name="Beynon J.L."/>
            <person name="Chapman J."/>
            <person name="Damasceno C.M."/>
            <person name="Dorrance A.E."/>
            <person name="Dou D."/>
            <person name="Dickerman A.W."/>
            <person name="Dubchak I.L."/>
            <person name="Garbelotto M."/>
            <person name="Gijzen M."/>
            <person name="Gordon S.G."/>
            <person name="Govers F."/>
            <person name="Grunwald N.J."/>
            <person name="Huang W."/>
            <person name="Ivors K.L."/>
            <person name="Jones R.W."/>
            <person name="Kamoun S."/>
            <person name="Krampis K."/>
            <person name="Lamour K.H."/>
            <person name="Lee M.K."/>
            <person name="McDonald W.H."/>
            <person name="Medina M."/>
            <person name="Meijer H.J."/>
            <person name="Nordberg E.K."/>
            <person name="Maclean D.J."/>
            <person name="Ospina-Giraldo M.D."/>
            <person name="Morris P.F."/>
            <person name="Phuntumart V."/>
            <person name="Putnam N.H."/>
            <person name="Rash S."/>
            <person name="Rose J.K."/>
            <person name="Sakihama Y."/>
            <person name="Salamov A.A."/>
            <person name="Savidor A."/>
            <person name="Scheuring C.F."/>
            <person name="Smith B.M."/>
            <person name="Sobral B.W."/>
            <person name="Terry A."/>
            <person name="Torto-Alalibo T.A."/>
            <person name="Win J."/>
            <person name="Xu Z."/>
            <person name="Zhang H."/>
            <person name="Grigoriev I.V."/>
            <person name="Rokhsar D.S."/>
            <person name="Boore J.L."/>
        </authorList>
    </citation>
    <scope>NUCLEOTIDE SEQUENCE [LARGE SCALE GENOMIC DNA]</scope>
    <source>
        <strain evidence="2 3">P6497</strain>
    </source>
</reference>
<feature type="region of interest" description="Disordered" evidence="1">
    <location>
        <begin position="1"/>
        <end position="22"/>
    </location>
</feature>
<dbReference type="KEGG" id="psoj:PHYSODRAFT_499254"/>
<dbReference type="AlphaFoldDB" id="G4ZGX7"/>
<feature type="region of interest" description="Disordered" evidence="1">
    <location>
        <begin position="39"/>
        <end position="103"/>
    </location>
</feature>
<proteinExistence type="predicted"/>
<feature type="compositionally biased region" description="Polar residues" evidence="1">
    <location>
        <begin position="1"/>
        <end position="16"/>
    </location>
</feature>
<evidence type="ECO:0000313" key="3">
    <source>
        <dbReference type="Proteomes" id="UP000002640"/>
    </source>
</evidence>
<dbReference type="InParanoid" id="G4ZGX7"/>
<dbReference type="OMA" id="GATEYSH"/>
<accession>G4ZGX7</accession>
<gene>
    <name evidence="2" type="ORF">PHYSODRAFT_499254</name>
</gene>
<keyword evidence="3" id="KW-1185">Reference proteome</keyword>
<dbReference type="Proteomes" id="UP000002640">
    <property type="component" value="Unassembled WGS sequence"/>
</dbReference>
<protein>
    <submittedName>
        <fullName evidence="2">Uncharacterized protein</fullName>
    </submittedName>
</protein>